<feature type="compositionally biased region" description="Basic and acidic residues" evidence="2">
    <location>
        <begin position="156"/>
        <end position="176"/>
    </location>
</feature>
<dbReference type="EMBL" id="DF974017">
    <property type="protein sequence ID" value="GAU44125.1"/>
    <property type="molecule type" value="Genomic_DNA"/>
</dbReference>
<dbReference type="PANTHER" id="PTHR48475:SF2">
    <property type="entry name" value="RIBONUCLEASE H"/>
    <property type="match status" value="1"/>
</dbReference>
<dbReference type="PROSITE" id="PS50878">
    <property type="entry name" value="RT_POL"/>
    <property type="match status" value="1"/>
</dbReference>
<organism evidence="5 6">
    <name type="scientific">Trifolium subterraneum</name>
    <name type="common">Subterranean clover</name>
    <dbReference type="NCBI Taxonomy" id="3900"/>
    <lineage>
        <taxon>Eukaryota</taxon>
        <taxon>Viridiplantae</taxon>
        <taxon>Streptophyta</taxon>
        <taxon>Embryophyta</taxon>
        <taxon>Tracheophyta</taxon>
        <taxon>Spermatophyta</taxon>
        <taxon>Magnoliopsida</taxon>
        <taxon>eudicotyledons</taxon>
        <taxon>Gunneridae</taxon>
        <taxon>Pentapetalae</taxon>
        <taxon>rosids</taxon>
        <taxon>fabids</taxon>
        <taxon>Fabales</taxon>
        <taxon>Fabaceae</taxon>
        <taxon>Papilionoideae</taxon>
        <taxon>50 kb inversion clade</taxon>
        <taxon>NPAAA clade</taxon>
        <taxon>Hologalegina</taxon>
        <taxon>IRL clade</taxon>
        <taxon>Trifolieae</taxon>
        <taxon>Trifolium</taxon>
    </lineage>
</organism>
<dbReference type="Pfam" id="PF13456">
    <property type="entry name" value="RVT_3"/>
    <property type="match status" value="1"/>
</dbReference>
<evidence type="ECO:0000259" key="4">
    <source>
        <dbReference type="PROSITE" id="PS50879"/>
    </source>
</evidence>
<gene>
    <name evidence="5" type="ORF">TSUD_99130</name>
</gene>
<feature type="region of interest" description="Disordered" evidence="2">
    <location>
        <begin position="249"/>
        <end position="283"/>
    </location>
</feature>
<feature type="compositionally biased region" description="Polar residues" evidence="2">
    <location>
        <begin position="177"/>
        <end position="197"/>
    </location>
</feature>
<dbReference type="InterPro" id="IPR036397">
    <property type="entry name" value="RNaseH_sf"/>
</dbReference>
<evidence type="ECO:0000313" key="6">
    <source>
        <dbReference type="Proteomes" id="UP000242715"/>
    </source>
</evidence>
<dbReference type="PANTHER" id="PTHR48475">
    <property type="entry name" value="RIBONUCLEASE H"/>
    <property type="match status" value="1"/>
</dbReference>
<dbReference type="CDD" id="cd09279">
    <property type="entry name" value="RNase_HI_like"/>
    <property type="match status" value="1"/>
</dbReference>
<dbReference type="Gene3D" id="3.30.420.10">
    <property type="entry name" value="Ribonuclease H-like superfamily/Ribonuclease H"/>
    <property type="match status" value="1"/>
</dbReference>
<feature type="domain" description="RNase H type-1" evidence="4">
    <location>
        <begin position="914"/>
        <end position="1043"/>
    </location>
</feature>
<keyword evidence="6" id="KW-1185">Reference proteome</keyword>
<keyword evidence="1" id="KW-0175">Coiled coil</keyword>
<evidence type="ECO:0000256" key="1">
    <source>
        <dbReference type="SAM" id="Coils"/>
    </source>
</evidence>
<dbReference type="Pfam" id="PF00078">
    <property type="entry name" value="RVT_1"/>
    <property type="match status" value="1"/>
</dbReference>
<dbReference type="InterPro" id="IPR012337">
    <property type="entry name" value="RNaseH-like_sf"/>
</dbReference>
<proteinExistence type="predicted"/>
<dbReference type="GO" id="GO:0003676">
    <property type="term" value="F:nucleic acid binding"/>
    <property type="evidence" value="ECO:0007669"/>
    <property type="project" value="InterPro"/>
</dbReference>
<dbReference type="CDD" id="cd01647">
    <property type="entry name" value="RT_LTR"/>
    <property type="match status" value="1"/>
</dbReference>
<dbReference type="InterPro" id="IPR002156">
    <property type="entry name" value="RNaseH_domain"/>
</dbReference>
<name>A0A2Z6P799_TRISU</name>
<dbReference type="PROSITE" id="PS50879">
    <property type="entry name" value="RNASE_H_1"/>
    <property type="match status" value="1"/>
</dbReference>
<dbReference type="InterPro" id="IPR043128">
    <property type="entry name" value="Rev_trsase/Diguanyl_cyclase"/>
</dbReference>
<dbReference type="GO" id="GO:0004523">
    <property type="term" value="F:RNA-DNA hybrid ribonuclease activity"/>
    <property type="evidence" value="ECO:0007669"/>
    <property type="project" value="InterPro"/>
</dbReference>
<feature type="domain" description="Reverse transcriptase" evidence="3">
    <location>
        <begin position="569"/>
        <end position="748"/>
    </location>
</feature>
<dbReference type="InterPro" id="IPR043502">
    <property type="entry name" value="DNA/RNA_pol_sf"/>
</dbReference>
<evidence type="ECO:0000256" key="2">
    <source>
        <dbReference type="SAM" id="MobiDB-lite"/>
    </source>
</evidence>
<reference evidence="6" key="1">
    <citation type="journal article" date="2017" name="Front. Plant Sci.">
        <title>Climate Clever Clovers: New Paradigm to Reduce the Environmental Footprint of Ruminants by Breeding Low Methanogenic Forages Utilizing Haplotype Variation.</title>
        <authorList>
            <person name="Kaur P."/>
            <person name="Appels R."/>
            <person name="Bayer P.E."/>
            <person name="Keeble-Gagnere G."/>
            <person name="Wang J."/>
            <person name="Hirakawa H."/>
            <person name="Shirasawa K."/>
            <person name="Vercoe P."/>
            <person name="Stefanova K."/>
            <person name="Durmic Z."/>
            <person name="Nichols P."/>
            <person name="Revell C."/>
            <person name="Isobe S.N."/>
            <person name="Edwards D."/>
            <person name="Erskine W."/>
        </authorList>
    </citation>
    <scope>NUCLEOTIDE SEQUENCE [LARGE SCALE GENOMIC DNA]</scope>
    <source>
        <strain evidence="6">cv. Daliak</strain>
    </source>
</reference>
<protein>
    <recommendedName>
        <fullName evidence="7">RNase H type-1 domain-containing protein</fullName>
    </recommendedName>
</protein>
<dbReference type="InterPro" id="IPR000477">
    <property type="entry name" value="RT_dom"/>
</dbReference>
<accession>A0A2Z6P799</accession>
<dbReference type="OrthoDB" id="6065593at2759"/>
<evidence type="ECO:0008006" key="7">
    <source>
        <dbReference type="Google" id="ProtNLM"/>
    </source>
</evidence>
<evidence type="ECO:0000313" key="5">
    <source>
        <dbReference type="EMBL" id="GAU44125.1"/>
    </source>
</evidence>
<dbReference type="Gene3D" id="3.30.70.270">
    <property type="match status" value="2"/>
</dbReference>
<dbReference type="AlphaFoldDB" id="A0A2Z6P799"/>
<sequence length="1056" mass="118525">MSGTQNHGTVTLKTAVEEIRRLQGKIATIEKEQAEQNSDSDDENLIESQPLAQALWDAKLELKPPSSVHQNNLGASFSQGHSKMLPCVVTTTSLFTVRQNHAETLREYLTRFSEATIKVSNPIQEMFVVVFHNGLKAGHFNESLAQNPASSMQEVVKGEESNAEKHSRDAKEKDVKGNNSKGQSSQPHRNWQANEGQRQGYRIKRYYPANGNGGMAYPQHRQYSSDREYTPLNKARVHVLHEILQTGLAPLSPPEDAAKGHIAPPRQEQYPPNGEGDKGNKGEKNRVAVNTIAGGFAGGEIAFSDEDGRDVVPHDDDPLVVHVHLLNCDVKRVFIDSESLADILYWEACKAMRLSDEHMKPYNGSLVGFVGQQVDVMGHVTLHTTFGTEENAKTIKVRYLVVNAPFTSYNIIIGRPAFNSLGTIMSMLYLAMKYPQDNGKVGVVKGDQAVARKCYESSLKIKHRMTTPRSPPRGERQGNGVNMIGDSPHQTTNIETTLQPTEKERIITLLRNNKDLFAWQPSEMSGIDETIITHKLSISPTTKPVSQRKRKVGEERRFAITEEVAKLKEAGFIEEIKYPTWLANVVMVKKANGKWRMRVDFTYVNKACPKDPYPLPNIDKLVDGVSGYKTLSFMDAYSEYNQIKMNPLDTPHTAFMSNTCNYFYNVMPFGLKNAGVTYLRLMDGVFADQIGKNLEFYIDDMVVKTEEEGGHDKDLADILSSVRKYNMRLNPAKCYFGVQADKFLGFLLTHRGIEANPEKFQAIIDMRSPTLVKEVQQLTGRIAALSRFLSCAGEKTFHFFAALRKSERFTWSPQCDEAFQKLKVFLASPPILTRPEQVVTTRRLRQYFQSHKIVVKTNYPIKNVLRKPELTGRMVAWSVELSEFDISYIPRGAIKSQVFADFVLELTDPTNGSDLQPWTLSVNGSSNIRGSGAGVVLEGPNGVLIEQSLRFAFKANNNQAEYEALIVGMKLAKKMDVQELKAQSDSQLVANQVAGEFQTKDPQLAKYLEKVKEMAKHFAMFELVYVPREQNSRADLLAKLVSTKKSGNHRTVIQET</sequence>
<dbReference type="SUPFAM" id="SSF53098">
    <property type="entry name" value="Ribonuclease H-like"/>
    <property type="match status" value="1"/>
</dbReference>
<dbReference type="Proteomes" id="UP000242715">
    <property type="component" value="Unassembled WGS sequence"/>
</dbReference>
<evidence type="ECO:0000259" key="3">
    <source>
        <dbReference type="PROSITE" id="PS50878"/>
    </source>
</evidence>
<feature type="region of interest" description="Disordered" evidence="2">
    <location>
        <begin position="145"/>
        <end position="200"/>
    </location>
</feature>
<dbReference type="Gene3D" id="3.10.10.10">
    <property type="entry name" value="HIV Type 1 Reverse Transcriptase, subunit A, domain 1"/>
    <property type="match status" value="1"/>
</dbReference>
<dbReference type="SUPFAM" id="SSF56672">
    <property type="entry name" value="DNA/RNA polymerases"/>
    <property type="match status" value="1"/>
</dbReference>
<feature type="region of interest" description="Disordered" evidence="2">
    <location>
        <begin position="464"/>
        <end position="492"/>
    </location>
</feature>
<feature type="coiled-coil region" evidence="1">
    <location>
        <begin position="12"/>
        <end position="39"/>
    </location>
</feature>